<feature type="domain" description="DUF3645" evidence="9">
    <location>
        <begin position="2093"/>
        <end position="2119"/>
    </location>
</feature>
<dbReference type="EMBL" id="JAGTJQ010000014">
    <property type="protein sequence ID" value="KAH7012451.1"/>
    <property type="molecule type" value="Genomic_DNA"/>
</dbReference>
<feature type="domain" description="DUF3638" evidence="8">
    <location>
        <begin position="1752"/>
        <end position="1975"/>
    </location>
</feature>
<accession>A0A9P8XQW8</accession>
<dbReference type="PANTHER" id="PTHR13367">
    <property type="entry name" value="UBIQUITIN THIOESTERASE"/>
    <property type="match status" value="1"/>
</dbReference>
<proteinExistence type="predicted"/>
<dbReference type="Proteomes" id="UP000756346">
    <property type="component" value="Unassembled WGS sequence"/>
</dbReference>
<dbReference type="InterPro" id="IPR046541">
    <property type="entry name" value="DUF6606"/>
</dbReference>
<feature type="compositionally biased region" description="Basic and acidic residues" evidence="7">
    <location>
        <begin position="2580"/>
        <end position="2594"/>
    </location>
</feature>
<keyword evidence="3" id="KW-0645">Protease</keyword>
<keyword evidence="6" id="KW-0788">Thiol protease</keyword>
<evidence type="ECO:0000256" key="4">
    <source>
        <dbReference type="ARBA" id="ARBA00022786"/>
    </source>
</evidence>
<keyword evidence="12" id="KW-1185">Reference proteome</keyword>
<evidence type="ECO:0000259" key="9">
    <source>
        <dbReference type="Pfam" id="PF12359"/>
    </source>
</evidence>
<dbReference type="Pfam" id="PF20255">
    <property type="entry name" value="DUF6606"/>
    <property type="match status" value="1"/>
</dbReference>
<name>A0A9P8XQW8_9PEZI</name>
<keyword evidence="4" id="KW-0833">Ubl conjugation pathway</keyword>
<dbReference type="GO" id="GO:0004843">
    <property type="term" value="F:cysteine-type deubiquitinase activity"/>
    <property type="evidence" value="ECO:0007669"/>
    <property type="project" value="UniProtKB-EC"/>
</dbReference>
<evidence type="ECO:0000256" key="1">
    <source>
        <dbReference type="ARBA" id="ARBA00000707"/>
    </source>
</evidence>
<evidence type="ECO:0000256" key="2">
    <source>
        <dbReference type="ARBA" id="ARBA00012759"/>
    </source>
</evidence>
<feature type="region of interest" description="Disordered" evidence="7">
    <location>
        <begin position="2566"/>
        <end position="2594"/>
    </location>
</feature>
<evidence type="ECO:0000313" key="12">
    <source>
        <dbReference type="Proteomes" id="UP000756346"/>
    </source>
</evidence>
<evidence type="ECO:0000313" key="11">
    <source>
        <dbReference type="EMBL" id="KAH7012451.1"/>
    </source>
</evidence>
<dbReference type="InterPro" id="IPR022105">
    <property type="entry name" value="DUF3645"/>
</dbReference>
<evidence type="ECO:0000259" key="8">
    <source>
        <dbReference type="Pfam" id="PF12340"/>
    </source>
</evidence>
<dbReference type="InterPro" id="IPR022099">
    <property type="entry name" value="DUF3638"/>
</dbReference>
<dbReference type="InterPro" id="IPR051346">
    <property type="entry name" value="OTU_Deubiquitinase"/>
</dbReference>
<evidence type="ECO:0000256" key="5">
    <source>
        <dbReference type="ARBA" id="ARBA00022801"/>
    </source>
</evidence>
<evidence type="ECO:0000256" key="7">
    <source>
        <dbReference type="SAM" id="MobiDB-lite"/>
    </source>
</evidence>
<dbReference type="Pfam" id="PF12340">
    <property type="entry name" value="DUF3638"/>
    <property type="match status" value="1"/>
</dbReference>
<evidence type="ECO:0000259" key="10">
    <source>
        <dbReference type="Pfam" id="PF20255"/>
    </source>
</evidence>
<evidence type="ECO:0000256" key="3">
    <source>
        <dbReference type="ARBA" id="ARBA00022670"/>
    </source>
</evidence>
<comment type="catalytic activity">
    <reaction evidence="1">
        <text>Thiol-dependent hydrolysis of ester, thioester, amide, peptide and isopeptide bonds formed by the C-terminal Gly of ubiquitin (a 76-residue protein attached to proteins as an intracellular targeting signal).</text>
        <dbReference type="EC" id="3.4.19.12"/>
    </reaction>
</comment>
<protein>
    <recommendedName>
        <fullName evidence="2">ubiquitinyl hydrolase 1</fullName>
        <ecNumber evidence="2">3.4.19.12</ecNumber>
    </recommendedName>
</protein>
<dbReference type="PANTHER" id="PTHR13367:SF34">
    <property type="match status" value="1"/>
</dbReference>
<organism evidence="11 12">
    <name type="scientific">Microdochium trichocladiopsis</name>
    <dbReference type="NCBI Taxonomy" id="1682393"/>
    <lineage>
        <taxon>Eukaryota</taxon>
        <taxon>Fungi</taxon>
        <taxon>Dikarya</taxon>
        <taxon>Ascomycota</taxon>
        <taxon>Pezizomycotina</taxon>
        <taxon>Sordariomycetes</taxon>
        <taxon>Xylariomycetidae</taxon>
        <taxon>Xylariales</taxon>
        <taxon>Microdochiaceae</taxon>
        <taxon>Microdochium</taxon>
    </lineage>
</organism>
<dbReference type="Pfam" id="PF12359">
    <property type="entry name" value="DUF3645"/>
    <property type="match status" value="1"/>
</dbReference>
<reference evidence="11" key="1">
    <citation type="journal article" date="2021" name="Nat. Commun.">
        <title>Genetic determinants of endophytism in the Arabidopsis root mycobiome.</title>
        <authorList>
            <person name="Mesny F."/>
            <person name="Miyauchi S."/>
            <person name="Thiergart T."/>
            <person name="Pickel B."/>
            <person name="Atanasova L."/>
            <person name="Karlsson M."/>
            <person name="Huettel B."/>
            <person name="Barry K.W."/>
            <person name="Haridas S."/>
            <person name="Chen C."/>
            <person name="Bauer D."/>
            <person name="Andreopoulos W."/>
            <person name="Pangilinan J."/>
            <person name="LaButti K."/>
            <person name="Riley R."/>
            <person name="Lipzen A."/>
            <person name="Clum A."/>
            <person name="Drula E."/>
            <person name="Henrissat B."/>
            <person name="Kohler A."/>
            <person name="Grigoriev I.V."/>
            <person name="Martin F.M."/>
            <person name="Hacquard S."/>
        </authorList>
    </citation>
    <scope>NUCLEOTIDE SEQUENCE</scope>
    <source>
        <strain evidence="11">MPI-CAGE-CH-0230</strain>
    </source>
</reference>
<dbReference type="RefSeq" id="XP_046004716.1">
    <property type="nucleotide sequence ID" value="XM_046161624.1"/>
</dbReference>
<dbReference type="GeneID" id="70191170"/>
<feature type="domain" description="DUF6606" evidence="10">
    <location>
        <begin position="99"/>
        <end position="188"/>
    </location>
</feature>
<feature type="compositionally biased region" description="Acidic residues" evidence="7">
    <location>
        <begin position="2567"/>
        <end position="2579"/>
    </location>
</feature>
<evidence type="ECO:0000256" key="6">
    <source>
        <dbReference type="ARBA" id="ARBA00022807"/>
    </source>
</evidence>
<gene>
    <name evidence="11" type="ORF">B0I36DRAFT_398704</name>
</gene>
<dbReference type="GO" id="GO:0006508">
    <property type="term" value="P:proteolysis"/>
    <property type="evidence" value="ECO:0007669"/>
    <property type="project" value="UniProtKB-KW"/>
</dbReference>
<dbReference type="EC" id="3.4.19.12" evidence="2"/>
<comment type="caution">
    <text evidence="11">The sequence shown here is derived from an EMBL/GenBank/DDBJ whole genome shotgun (WGS) entry which is preliminary data.</text>
</comment>
<keyword evidence="5" id="KW-0378">Hydrolase</keyword>
<sequence length="2849" mass="319254">MAAASAGTTHKSVFYAINHLFLPPVLPHKHDSSQPRVQWLVSFAIEALQTYAARSQGHHKAITKVATDTITSFVELHTIGDSQISVQAELLAAKLQDLCTTVTEYLSSILHALGSTIEVQAIKKSMREEIMYSSCRLPWTRSQTWLLLRVGLHLTTSRLEAELDASTESPRAPMYKEFIAYLMATLLQEAYKHNVESDLLSVMTSKVSRRFRKLGIIASSWLREPRFPQGRLCLHPETYLKTITQLDMQELTATFALRSSLHELDPDELPYVQVDVDDYRSFHLAGLESWVEHSLDRWLEHNTSTSSTCRSIWTVLYKYHSAAHAAYQSNPEAFSLMILTCLELWIACNKSALTICLELGKYHDSSVQPNLIRDLLQSLLLPRKSQLDRLNRVEEYLNPCSKNRRAVTLSIFDSFGKSNNFYVMYFESSQQQQELYDRIYSQAGQAREQKKIELAMKKKKHENLKCEANGMCCDYYDVFRGKYHSTEHDQWSCRKCRVVREYQAMEIEVHEWPLPKNTAEARNAVFELAPPEWFPACPHTGVFTSSVALTDIIAQQCMLKLPSKDSTMQRFLYSPASDPSGPPPNAVIAAQHDCPQHMTLAEFRELCVLPLGFKLQWQNILRQLQAPSVDFNQASTFIFHAQCINQVGPADSGNVLRASHAIFADHNFSQELLDGVVIAPSRLAESWQSAEALRTFILIATRALRLITGTGIIHMYLDFLASASSTVLGWAVSLRDKARLSDAAQTRDDLRRRAARCALICSLSFDVEDDHLPSALQTRLAASEFLQCSMIAREGIDSENSSNSSDTLFWQWQRISHRALPILSRFITRGSRALDDAISSSWSGHTSQQTWLAVSGQFLEWLVGTACEINSPIVRFNLLTGELLVNGLPLNRLPSEYESHKIYKTLFGSSIIDVMPGNVPGFPFSTNVPFASHDVQFALISSELFVRATKDYHTFHYVPSRLLRGCFPDAFVDDYVHFYDETTQTVSLRLLSHPWAAPCIPWTLSRGAAGDRWQLRKDNVTVISLSTRTSKVMAEILGTLTDEARIHCLASANHKRIDIELPGLRSHFYLETGDTAVTSRDFRGMIIDENQNAGTLIGLFNKLVLKNPSSLAHRIVLVPNGPTRAEKTSTHVSVQVSKTSSTGLYAYRVDTLLGRLVDSGDLQSKLFLSHLHCLTAFCLPDQLTSRTGTEEALRILRTAAVQVLLNQTMDNKFFHEGHPETDSSSLFSGTNTKLLARHKIRVSQSRVSTYGAEDHSTDYDIVYKARDVDRRNTATATAAYVVAETLQCSRVDSHVAIASNLPARIWSFLGKCPVSNFSADFGMHKLSYDAKWFMPWDQDTGTHVFIAENWLRLHHLLSQPGNQEKRLTLTTWLAAIACAEHVDKDILHVLTTFFTSSGKMSQVDLPSSATQFALNRGHGFQRDLILNIVRQHKRDFDPSTDIIETREKKESLQAFRNRGRTSWHSRAETAAQVLVAHFGQQWPCAVPVGPTGPVRDEATKYFCMKKGITSQVLAMFRAWFENLQFFKYLQHTCAMVSRDKCTIVQPIHRPLVLLPAVPGVSRGYISVADLFDQAAPSESASAPASLPQMLSSSSSVNDGVEAYAHSRVKELARSLKTMAKSTYENNYVASMDASRAALKRGQFASKMLVVDHSQLRHNLACYLASCQDHVELIHENIRNLMTSDVADIYQLPRISPMLLLEQLNRSNWVRLGDDWKRVLIEYAVALTRLQRAQRLVDARGTALMKELQNDGHTNWDPARHPEWLLLEIEGALLIRDVQVDIATHMQSPAHGKNAVMQLNMGEGKSCVIVPMLVTSLADGNKLMRVIVAKPQSKQMVHMPISKLGGLVNRQVFHLPFSRAIKVGEAEIAAIDKLLTRCRVEGGVLLVQPEHILSFQLMGIEHKISQKNDTADRLLQLHEYMRSHSRDVADESDENFSPKFELVYSLGLQQPIDHSPERWACIQELLDLVRKCLPKIQHDFPHGVEIRPGSEGCFPRARLIEPKATDKLLDMLADQVCQYGVKGFPIAQATPSLRGPIREYIRNCKASADIIARVEQDSPTGFWAETTKNTLLLLRGLIANGILAFAFGTSAGGLAVPYRAKDHPSARSEFSHPDVVIVLTSLSYYYQGLNDDQLSNALCHLDRSDQRADEYATWIKDANGLPNALLHLGGVNLEDRDLCVNKLFPCFRHSKAAVDYFLAHVVFTKEMKEFPHRLSASGWDIGEQKIHPTTGFSGTDDAQIVLPLSVTQTALPAQAHTNALVLQHLLQPETAVKLMPFLHSAAGAAQSTPSTNAEQLLDMVVAMTPPVRVILDVGAQIIELDNLGVAKKWLHLLAHDSGTEAAVFVDKNDNICVVDRKGRVEPLHTSPYCTQLSLCVVFLDDAHTRGTDLKLPEDYRAAATLGANLVKDRLVQACMRMRELGRGQSVVFCVPDEIHRKINRLMSRSHLTQEVSVSDVLAWAICETWHDARRNTALWASQGKRYEFHSQLWAQARVGSSGTAAAGGQLDFSHDLAKNFLEDEAQLIETRYRPVSQRPPKAQADLSQTQRLIAQRCQDLDAIGPSSAILQEEQERELAPEIEEERQLERPDKAEPRDHSIHPQVQAFVQTGTIPSNSKAFVPVYQSLADSSGGKYLAKLAHRPVLLYCTRDFQATIKPPTVGYVSDSYQRPVQWILTSLKPPEGAEKRKLKHMVIISPYEAQHLMDGIKQSRTVTLRLYAPLLNEGFRSLDRLDLYTVPSPPLTSQAAAASASTGLLLDVPTDVILELDLFAGQLYFKTFAEFEALREYLRARPSSSSNSEAGSSEARVLDDNLVGLLNVIMMKMRRECETIDKTHTGKALDGRRIAEEDFKE</sequence>
<dbReference type="OrthoDB" id="3182339at2759"/>